<dbReference type="GO" id="GO:0005524">
    <property type="term" value="F:ATP binding"/>
    <property type="evidence" value="ECO:0007669"/>
    <property type="project" value="UniProtKB-KW"/>
</dbReference>
<proteinExistence type="predicted"/>
<gene>
    <name evidence="4" type="ORF">H9809_00760</name>
</gene>
<sequence length="359" mass="41010">MSLFVDIEKKYKDFTLRVKFQTEGGILGILGASGCGKSMTLKCIAGILTPDKGKIILDGRTLFDSEKKINRKPQKRQVGYLFQDYALFPNMTVEENICCSMKGRDREKGKKWIELFRLTGLERKYPSQLSGGQKQRTAFARMLAAEPKLLLLDEPFSALDSHLREKLQLEMKELLAGLGRDVILVTHSRDEAYRLCPSLLVMDKGEKVCQGDGKKLFKSPEYLEAARITGCKNLSSAESLDKNHVRAVEWGLTLTSHRPLESGEEWVGIRAHDFYPASQPGENIFPVYLKEAVESPFEMYVIFGVGQPEQKEEKGYLWWKLSKEEWFGKLQEKMPPFLGVRPQDIMYLKTKKCRNIQNP</sequence>
<accession>A0A9D2JR22</accession>
<keyword evidence="1" id="KW-0547">Nucleotide-binding</keyword>
<keyword evidence="2 4" id="KW-0067">ATP-binding</keyword>
<evidence type="ECO:0000256" key="2">
    <source>
        <dbReference type="ARBA" id="ARBA00022840"/>
    </source>
</evidence>
<reference evidence="4" key="2">
    <citation type="submission" date="2021-04" db="EMBL/GenBank/DDBJ databases">
        <authorList>
            <person name="Gilroy R."/>
        </authorList>
    </citation>
    <scope>NUCLEOTIDE SEQUENCE</scope>
    <source>
        <strain evidence="4">1068</strain>
    </source>
</reference>
<evidence type="ECO:0000259" key="3">
    <source>
        <dbReference type="PROSITE" id="PS50893"/>
    </source>
</evidence>
<dbReference type="InterPro" id="IPR050334">
    <property type="entry name" value="Molybdenum_import_ModC"/>
</dbReference>
<dbReference type="SMART" id="SM00382">
    <property type="entry name" value="AAA"/>
    <property type="match status" value="1"/>
</dbReference>
<comment type="caution">
    <text evidence="4">The sequence shown here is derived from an EMBL/GenBank/DDBJ whole genome shotgun (WGS) entry which is preliminary data.</text>
</comment>
<organism evidence="4 5">
    <name type="scientific">Candidatus Blautia pullicola</name>
    <dbReference type="NCBI Taxonomy" id="2838498"/>
    <lineage>
        <taxon>Bacteria</taxon>
        <taxon>Bacillati</taxon>
        <taxon>Bacillota</taxon>
        <taxon>Clostridia</taxon>
        <taxon>Lachnospirales</taxon>
        <taxon>Lachnospiraceae</taxon>
        <taxon>Blautia</taxon>
    </lineage>
</organism>
<name>A0A9D2JR22_9FIRM</name>
<dbReference type="GO" id="GO:0016887">
    <property type="term" value="F:ATP hydrolysis activity"/>
    <property type="evidence" value="ECO:0007669"/>
    <property type="project" value="InterPro"/>
</dbReference>
<dbReference type="PANTHER" id="PTHR43514:SF1">
    <property type="entry name" value="SULFATE_THIOSULFATE IMPORT ATP-BINDING PROTEIN CYSA"/>
    <property type="match status" value="1"/>
</dbReference>
<evidence type="ECO:0000256" key="1">
    <source>
        <dbReference type="ARBA" id="ARBA00022741"/>
    </source>
</evidence>
<dbReference type="Proteomes" id="UP000824056">
    <property type="component" value="Unassembled WGS sequence"/>
</dbReference>
<reference evidence="4" key="1">
    <citation type="journal article" date="2021" name="PeerJ">
        <title>Extensive microbial diversity within the chicken gut microbiome revealed by metagenomics and culture.</title>
        <authorList>
            <person name="Gilroy R."/>
            <person name="Ravi A."/>
            <person name="Getino M."/>
            <person name="Pursley I."/>
            <person name="Horton D.L."/>
            <person name="Alikhan N.F."/>
            <person name="Baker D."/>
            <person name="Gharbi K."/>
            <person name="Hall N."/>
            <person name="Watson M."/>
            <person name="Adriaenssens E.M."/>
            <person name="Foster-Nyarko E."/>
            <person name="Jarju S."/>
            <person name="Secka A."/>
            <person name="Antonio M."/>
            <person name="Oren A."/>
            <person name="Chaudhuri R.R."/>
            <person name="La Ragione R."/>
            <person name="Hildebrand F."/>
            <person name="Pallen M.J."/>
        </authorList>
    </citation>
    <scope>NUCLEOTIDE SEQUENCE</scope>
    <source>
        <strain evidence="4">1068</strain>
    </source>
</reference>
<dbReference type="PANTHER" id="PTHR43514">
    <property type="entry name" value="ABC TRANSPORTER I FAMILY MEMBER 10"/>
    <property type="match status" value="1"/>
</dbReference>
<dbReference type="EMBL" id="DXBG01000018">
    <property type="protein sequence ID" value="HIZ64430.1"/>
    <property type="molecule type" value="Genomic_DNA"/>
</dbReference>
<dbReference type="PROSITE" id="PS50893">
    <property type="entry name" value="ABC_TRANSPORTER_2"/>
    <property type="match status" value="1"/>
</dbReference>
<dbReference type="InterPro" id="IPR027417">
    <property type="entry name" value="P-loop_NTPase"/>
</dbReference>
<evidence type="ECO:0000313" key="4">
    <source>
        <dbReference type="EMBL" id="HIZ64430.1"/>
    </source>
</evidence>
<dbReference type="Gene3D" id="3.40.50.300">
    <property type="entry name" value="P-loop containing nucleotide triphosphate hydrolases"/>
    <property type="match status" value="1"/>
</dbReference>
<protein>
    <submittedName>
        <fullName evidence="4">ATP-binding cassette domain-containing protein</fullName>
    </submittedName>
</protein>
<dbReference type="Pfam" id="PF00005">
    <property type="entry name" value="ABC_tran"/>
    <property type="match status" value="1"/>
</dbReference>
<feature type="domain" description="ABC transporter" evidence="3">
    <location>
        <begin position="2"/>
        <end position="229"/>
    </location>
</feature>
<dbReference type="SUPFAM" id="SSF52540">
    <property type="entry name" value="P-loop containing nucleoside triphosphate hydrolases"/>
    <property type="match status" value="1"/>
</dbReference>
<evidence type="ECO:0000313" key="5">
    <source>
        <dbReference type="Proteomes" id="UP000824056"/>
    </source>
</evidence>
<dbReference type="InterPro" id="IPR003593">
    <property type="entry name" value="AAA+_ATPase"/>
</dbReference>
<dbReference type="InterPro" id="IPR003439">
    <property type="entry name" value="ABC_transporter-like_ATP-bd"/>
</dbReference>
<dbReference type="AlphaFoldDB" id="A0A9D2JR22"/>